<reference evidence="2 3" key="1">
    <citation type="submission" date="2016-05" db="EMBL/GenBank/DDBJ databases">
        <title>A degradative enzymes factory behind the ericoid mycorrhizal symbiosis.</title>
        <authorList>
            <consortium name="DOE Joint Genome Institute"/>
            <person name="Martino E."/>
            <person name="Morin E."/>
            <person name="Grelet G."/>
            <person name="Kuo A."/>
            <person name="Kohler A."/>
            <person name="Daghino S."/>
            <person name="Barry K."/>
            <person name="Choi C."/>
            <person name="Cichocki N."/>
            <person name="Clum A."/>
            <person name="Copeland A."/>
            <person name="Hainaut M."/>
            <person name="Haridas S."/>
            <person name="Labutti K."/>
            <person name="Lindquist E."/>
            <person name="Lipzen A."/>
            <person name="Khouja H.-R."/>
            <person name="Murat C."/>
            <person name="Ohm R."/>
            <person name="Olson A."/>
            <person name="Spatafora J."/>
            <person name="Veneault-Fourrey C."/>
            <person name="Henrissat B."/>
            <person name="Grigoriev I."/>
            <person name="Martin F."/>
            <person name="Perotto S."/>
        </authorList>
    </citation>
    <scope>NUCLEOTIDE SEQUENCE [LARGE SCALE GENOMIC DNA]</scope>
    <source>
        <strain evidence="2 3">UAMH 7357</strain>
    </source>
</reference>
<dbReference type="AlphaFoldDB" id="A0A2J6QER2"/>
<feature type="compositionally biased region" description="Polar residues" evidence="1">
    <location>
        <begin position="274"/>
        <end position="284"/>
    </location>
</feature>
<feature type="region of interest" description="Disordered" evidence="1">
    <location>
        <begin position="532"/>
        <end position="551"/>
    </location>
</feature>
<feature type="compositionally biased region" description="Basic and acidic residues" evidence="1">
    <location>
        <begin position="330"/>
        <end position="345"/>
    </location>
</feature>
<dbReference type="Proteomes" id="UP000235672">
    <property type="component" value="Unassembled WGS sequence"/>
</dbReference>
<feature type="region of interest" description="Disordered" evidence="1">
    <location>
        <begin position="1"/>
        <end position="35"/>
    </location>
</feature>
<feature type="compositionally biased region" description="Basic and acidic residues" evidence="1">
    <location>
        <begin position="621"/>
        <end position="647"/>
    </location>
</feature>
<evidence type="ECO:0000256" key="1">
    <source>
        <dbReference type="SAM" id="MobiDB-lite"/>
    </source>
</evidence>
<feature type="compositionally biased region" description="Basic residues" evidence="1">
    <location>
        <begin position="250"/>
        <end position="265"/>
    </location>
</feature>
<feature type="compositionally biased region" description="Polar residues" evidence="1">
    <location>
        <begin position="408"/>
        <end position="419"/>
    </location>
</feature>
<feature type="region of interest" description="Disordered" evidence="1">
    <location>
        <begin position="603"/>
        <end position="695"/>
    </location>
</feature>
<gene>
    <name evidence="2" type="ORF">NA56DRAFT_655774</name>
</gene>
<feature type="compositionally biased region" description="Polar residues" evidence="1">
    <location>
        <begin position="686"/>
        <end position="695"/>
    </location>
</feature>
<feature type="region of interest" description="Disordered" evidence="1">
    <location>
        <begin position="146"/>
        <end position="425"/>
    </location>
</feature>
<feature type="compositionally biased region" description="Low complexity" evidence="1">
    <location>
        <begin position="201"/>
        <end position="212"/>
    </location>
</feature>
<dbReference type="EMBL" id="KZ613471">
    <property type="protein sequence ID" value="PMD24769.1"/>
    <property type="molecule type" value="Genomic_DNA"/>
</dbReference>
<proteinExistence type="predicted"/>
<dbReference type="OrthoDB" id="2537141at2759"/>
<evidence type="ECO:0000313" key="3">
    <source>
        <dbReference type="Proteomes" id="UP000235672"/>
    </source>
</evidence>
<sequence>MERRHRSGDHEHHGTANVSRDHCRRQSAAIPRVNKDYQAYKEDLLRSKSERVPGKFPQETEEAQLSGNNDYVRRWLMQTDEKAHQKISDSCAARQKAPSQYPFPAALIRMVSANVSRCSSDLAEPIAHIEVGLQYPTVEGALTVVPSRKKRKHHVSSDSSLLEAPVGVAPQPLRGSDIKTENPAREPCSTHHRKKRKIEASVSGTSISSASSNPKQEIFERRPRHKTREDRYEPKKKAKKGPKEDEERRLKKKKEKKGDRKKAAKKAGEDLMRNFSSKSISQERLTIRPSHGLGLFKNGRASSPVQRRGIPDLAFSEMDFLQRSSRHMSSMKEDKASSKSREKEKRKAARAQVEISTFFKPRQMPLQPVPLNQGSRAPSAYTRDRLSGSENSDLDYNYLDRHKERSQSFHNPENPTLDFQRSGPASDILSAPIRRSQISSPQSVASKLSGKATTYISWSETQISQDAKSQDLRKLDRTQASPSSESVLRILENTGIFRDTGISMAARRAAVSSHALEQPFKYDQMRITRTSARTTSTLQSPERVNSTDRRRSDVLTLPHSDHRLDLREEIAASNPKEGIPQVRDCEMKRERVIIEHFDPSLGWHERQASDGHGQGITTTAKKRDIPEQSKSAPLDRFERAQRARIDRPATVPLLRSSLAGDEASTKGGHGSHPQANALVEPEPKQRTPTSGIVEANSPSNLMKLEAGRQDLTQTQLNEPKPLKILSGHHDTNDQYVSGLASTRSELHAPCCPQILDAETNGERSIALNKTVETIQSNPSYLGLPARGFAPGQGLSNSAHQNHHSSLYQLGREPQSIHELQRQPTPYEPSHYEDRSRQIEYEEFDILPRTEANEVEVFPYSNMPREAPFSNFYTTTDNYVDNVSQDAYDGFDSHDEGHLGAELWNANKISKKA</sequence>
<protein>
    <submittedName>
        <fullName evidence="2">Uncharacterized protein</fullName>
    </submittedName>
</protein>
<name>A0A2J6QER2_9HELO</name>
<feature type="compositionally biased region" description="Basic and acidic residues" evidence="1">
    <location>
        <begin position="1"/>
        <end position="14"/>
    </location>
</feature>
<feature type="compositionally biased region" description="Basic and acidic residues" evidence="1">
    <location>
        <begin position="217"/>
        <end position="249"/>
    </location>
</feature>
<organism evidence="2 3">
    <name type="scientific">Hyaloscypha hepaticicola</name>
    <dbReference type="NCBI Taxonomy" id="2082293"/>
    <lineage>
        <taxon>Eukaryota</taxon>
        <taxon>Fungi</taxon>
        <taxon>Dikarya</taxon>
        <taxon>Ascomycota</taxon>
        <taxon>Pezizomycotina</taxon>
        <taxon>Leotiomycetes</taxon>
        <taxon>Helotiales</taxon>
        <taxon>Hyaloscyphaceae</taxon>
        <taxon>Hyaloscypha</taxon>
    </lineage>
</organism>
<dbReference type="STRING" id="1745343.A0A2J6QER2"/>
<evidence type="ECO:0000313" key="2">
    <source>
        <dbReference type="EMBL" id="PMD24769.1"/>
    </source>
</evidence>
<accession>A0A2J6QER2</accession>
<feature type="compositionally biased region" description="Basic and acidic residues" evidence="1">
    <location>
        <begin position="398"/>
        <end position="407"/>
    </location>
</feature>
<keyword evidence="3" id="KW-1185">Reference proteome</keyword>